<dbReference type="GO" id="GO:0007165">
    <property type="term" value="P:signal transduction"/>
    <property type="evidence" value="ECO:0007669"/>
    <property type="project" value="InterPro"/>
</dbReference>
<dbReference type="GeneID" id="111814300"/>
<dbReference type="AlphaFoldDB" id="A0A6P6DT35"/>
<evidence type="ECO:0000313" key="3">
    <source>
        <dbReference type="RefSeq" id="XP_023563165.1"/>
    </source>
</evidence>
<proteinExistence type="predicted"/>
<dbReference type="Proteomes" id="UP000515203">
    <property type="component" value="Unplaced"/>
</dbReference>
<dbReference type="PROSITE" id="PS50200">
    <property type="entry name" value="RA"/>
    <property type="match status" value="1"/>
</dbReference>
<dbReference type="InterPro" id="IPR029071">
    <property type="entry name" value="Ubiquitin-like_domsf"/>
</dbReference>
<dbReference type="InterPro" id="IPR000159">
    <property type="entry name" value="RA_dom"/>
</dbReference>
<sequence>MEEDNGRTYKSILVTCNDLTSTIIRKAMEKHFIDDDPKYYELLQVVSDSERMKIPEGSNVFYAMKSSTLHTFILKQQTFLSWLDVSHGAFPIPCRRKERRLKPF</sequence>
<organism evidence="2 3">
    <name type="scientific">Octodon degus</name>
    <name type="common">Degu</name>
    <name type="synonym">Sciurus degus</name>
    <dbReference type="NCBI Taxonomy" id="10160"/>
    <lineage>
        <taxon>Eukaryota</taxon>
        <taxon>Metazoa</taxon>
        <taxon>Chordata</taxon>
        <taxon>Craniata</taxon>
        <taxon>Vertebrata</taxon>
        <taxon>Euteleostomi</taxon>
        <taxon>Mammalia</taxon>
        <taxon>Eutheria</taxon>
        <taxon>Euarchontoglires</taxon>
        <taxon>Glires</taxon>
        <taxon>Rodentia</taxon>
        <taxon>Hystricomorpha</taxon>
        <taxon>Octodontidae</taxon>
        <taxon>Octodon</taxon>
    </lineage>
</organism>
<gene>
    <name evidence="3" type="primary">LOC111814300</name>
</gene>
<evidence type="ECO:0000259" key="1">
    <source>
        <dbReference type="PROSITE" id="PS50200"/>
    </source>
</evidence>
<reference evidence="3" key="1">
    <citation type="submission" date="2025-08" db="UniProtKB">
        <authorList>
            <consortium name="RefSeq"/>
        </authorList>
    </citation>
    <scope>IDENTIFICATION</scope>
</reference>
<dbReference type="SUPFAM" id="SSF54236">
    <property type="entry name" value="Ubiquitin-like"/>
    <property type="match status" value="1"/>
</dbReference>
<evidence type="ECO:0000313" key="2">
    <source>
        <dbReference type="Proteomes" id="UP000515203"/>
    </source>
</evidence>
<dbReference type="OrthoDB" id="9838240at2759"/>
<dbReference type="RefSeq" id="XP_023563165.1">
    <property type="nucleotide sequence ID" value="XM_023707397.1"/>
</dbReference>
<feature type="domain" description="Ras-associating" evidence="1">
    <location>
        <begin position="1"/>
        <end position="79"/>
    </location>
</feature>
<accession>A0A6P6DT35</accession>
<dbReference type="Pfam" id="PF00788">
    <property type="entry name" value="RA"/>
    <property type="match status" value="1"/>
</dbReference>
<dbReference type="Gene3D" id="3.10.20.90">
    <property type="entry name" value="Phosphatidylinositol 3-kinase Catalytic Subunit, Chain A, domain 1"/>
    <property type="match status" value="1"/>
</dbReference>
<name>A0A6P6DT35_OCTDE</name>
<keyword evidence="2" id="KW-1185">Reference proteome</keyword>
<protein>
    <submittedName>
        <fullName evidence="3">Ral guanine nucleotide dissociation stimulator-like</fullName>
    </submittedName>
</protein>
<dbReference type="InParanoid" id="A0A6P6DT35"/>